<proteinExistence type="predicted"/>
<dbReference type="EMBL" id="ML975474">
    <property type="protein sequence ID" value="KAF1829001.1"/>
    <property type="molecule type" value="Genomic_DNA"/>
</dbReference>
<reference evidence="1" key="1">
    <citation type="submission" date="2020-01" db="EMBL/GenBank/DDBJ databases">
        <authorList>
            <consortium name="DOE Joint Genome Institute"/>
            <person name="Haridas S."/>
            <person name="Albert R."/>
            <person name="Binder M."/>
            <person name="Bloem J."/>
            <person name="Labutti K."/>
            <person name="Salamov A."/>
            <person name="Andreopoulos B."/>
            <person name="Baker S.E."/>
            <person name="Barry K."/>
            <person name="Bills G."/>
            <person name="Bluhm B.H."/>
            <person name="Cannon C."/>
            <person name="Castanera R."/>
            <person name="Culley D.E."/>
            <person name="Daum C."/>
            <person name="Ezra D."/>
            <person name="Gonzalez J.B."/>
            <person name="Henrissat B."/>
            <person name="Kuo A."/>
            <person name="Liang C."/>
            <person name="Lipzen A."/>
            <person name="Lutzoni F."/>
            <person name="Magnuson J."/>
            <person name="Mondo S."/>
            <person name="Nolan M."/>
            <person name="Ohm R."/>
            <person name="Pangilinan J."/>
            <person name="Park H.-J."/>
            <person name="Ramirez L."/>
            <person name="Alfaro M."/>
            <person name="Sun H."/>
            <person name="Tritt A."/>
            <person name="Yoshinaga Y."/>
            <person name="Zwiers L.-H."/>
            <person name="Turgeon B.G."/>
            <person name="Goodwin S.B."/>
            <person name="Spatafora J.W."/>
            <person name="Crous P.W."/>
            <person name="Grigoriev I.V."/>
        </authorList>
    </citation>
    <scope>NUCLEOTIDE SEQUENCE</scope>
    <source>
        <strain evidence="1">P77</strain>
    </source>
</reference>
<protein>
    <submittedName>
        <fullName evidence="1">Uncharacterized protein</fullName>
    </submittedName>
</protein>
<evidence type="ECO:0000313" key="2">
    <source>
        <dbReference type="Proteomes" id="UP000800040"/>
    </source>
</evidence>
<gene>
    <name evidence="1" type="ORF">BDW02DRAFT_584041</name>
</gene>
<organism evidence="1 2">
    <name type="scientific">Decorospora gaudefroyi</name>
    <dbReference type="NCBI Taxonomy" id="184978"/>
    <lineage>
        <taxon>Eukaryota</taxon>
        <taxon>Fungi</taxon>
        <taxon>Dikarya</taxon>
        <taxon>Ascomycota</taxon>
        <taxon>Pezizomycotina</taxon>
        <taxon>Dothideomycetes</taxon>
        <taxon>Pleosporomycetidae</taxon>
        <taxon>Pleosporales</taxon>
        <taxon>Pleosporineae</taxon>
        <taxon>Pleosporaceae</taxon>
        <taxon>Decorospora</taxon>
    </lineage>
</organism>
<evidence type="ECO:0000313" key="1">
    <source>
        <dbReference type="EMBL" id="KAF1829001.1"/>
    </source>
</evidence>
<dbReference type="AlphaFoldDB" id="A0A6A5JY03"/>
<sequence length="198" mass="20479">MCDIWMQIGWAVQVAALSNISKSGRILDRATSAAPAAPPAAPSAATRATAAPPPAAAPAAPAAAAAPAAPAAPSAASTASALTVIAASASLSSLQYTAAPSILPVAYRLLLLLSLPLLTLASPAAFSASASASVSTRESLALLSSPRPLSLLHHYQHYCLAYYPLYPPALLHEVDHALGLLYMQREEYLRYIHSYPKR</sequence>
<keyword evidence="2" id="KW-1185">Reference proteome</keyword>
<name>A0A6A5JY03_9PLEO</name>
<dbReference type="Proteomes" id="UP000800040">
    <property type="component" value="Unassembled WGS sequence"/>
</dbReference>
<accession>A0A6A5JY03</accession>